<protein>
    <submittedName>
        <fullName evidence="2">GNAT family N-acetyltransferase</fullName>
    </submittedName>
</protein>
<dbReference type="CDD" id="cd04301">
    <property type="entry name" value="NAT_SF"/>
    <property type="match status" value="1"/>
</dbReference>
<dbReference type="PROSITE" id="PS51186">
    <property type="entry name" value="GNAT"/>
    <property type="match status" value="1"/>
</dbReference>
<evidence type="ECO:0000259" key="1">
    <source>
        <dbReference type="PROSITE" id="PS51186"/>
    </source>
</evidence>
<organism evidence="2 3">
    <name type="scientific">Ideonella paludis</name>
    <dbReference type="NCBI Taxonomy" id="1233411"/>
    <lineage>
        <taxon>Bacteria</taxon>
        <taxon>Pseudomonadati</taxon>
        <taxon>Pseudomonadota</taxon>
        <taxon>Betaproteobacteria</taxon>
        <taxon>Burkholderiales</taxon>
        <taxon>Sphaerotilaceae</taxon>
        <taxon>Ideonella</taxon>
    </lineage>
</organism>
<evidence type="ECO:0000313" key="2">
    <source>
        <dbReference type="EMBL" id="MBQ0935479.1"/>
    </source>
</evidence>
<sequence>MPLIPITPLHTSRLTVRGVTAADLTQLLPINADDRVTHHLPYASWQSMSDAEAWLTRIEGLQATGGTQQWVVTRRESGEVIGAAVIFKYDEASARAELGYLMSQAHWGQGLMREALSALLDHALARHAGAGATEGLRRMEAEANPLNTASNALLQRLGFTREGTLRQRWTAKGKTYDTHIWGLLRDEWLAASQTQRSKP</sequence>
<dbReference type="PANTHER" id="PTHR43441:SF11">
    <property type="entry name" value="RIBOSOMAL-PROTEIN-SERINE ACETYLTRANSFERASE"/>
    <property type="match status" value="1"/>
</dbReference>
<dbReference type="InterPro" id="IPR016181">
    <property type="entry name" value="Acyl_CoA_acyltransferase"/>
</dbReference>
<dbReference type="Gene3D" id="3.40.630.30">
    <property type="match status" value="1"/>
</dbReference>
<comment type="caution">
    <text evidence="2">The sequence shown here is derived from an EMBL/GenBank/DDBJ whole genome shotgun (WGS) entry which is preliminary data.</text>
</comment>
<evidence type="ECO:0000313" key="3">
    <source>
        <dbReference type="Proteomes" id="UP000672097"/>
    </source>
</evidence>
<accession>A0ABS5DWL3</accession>
<feature type="domain" description="N-acetyltransferase" evidence="1">
    <location>
        <begin position="14"/>
        <end position="177"/>
    </location>
</feature>
<keyword evidence="3" id="KW-1185">Reference proteome</keyword>
<dbReference type="RefSeq" id="WP_210808467.1">
    <property type="nucleotide sequence ID" value="NZ_JAGQDG010000003.1"/>
</dbReference>
<dbReference type="SUPFAM" id="SSF55729">
    <property type="entry name" value="Acyl-CoA N-acyltransferases (Nat)"/>
    <property type="match status" value="1"/>
</dbReference>
<reference evidence="2 3" key="1">
    <citation type="submission" date="2021-04" db="EMBL/GenBank/DDBJ databases">
        <title>The genome sequence of type strain Ideonella paludis KCTC 32238.</title>
        <authorList>
            <person name="Liu Y."/>
        </authorList>
    </citation>
    <scope>NUCLEOTIDE SEQUENCE [LARGE SCALE GENOMIC DNA]</scope>
    <source>
        <strain evidence="2 3">KCTC 32238</strain>
    </source>
</reference>
<dbReference type="Proteomes" id="UP000672097">
    <property type="component" value="Unassembled WGS sequence"/>
</dbReference>
<name>A0ABS5DWL3_9BURK</name>
<dbReference type="InterPro" id="IPR051908">
    <property type="entry name" value="Ribosomal_N-acetyltransferase"/>
</dbReference>
<gene>
    <name evidence="2" type="ORF">KAK11_09090</name>
</gene>
<proteinExistence type="predicted"/>
<dbReference type="EMBL" id="JAGQDG010000003">
    <property type="protein sequence ID" value="MBQ0935479.1"/>
    <property type="molecule type" value="Genomic_DNA"/>
</dbReference>
<dbReference type="InterPro" id="IPR000182">
    <property type="entry name" value="GNAT_dom"/>
</dbReference>
<dbReference type="Pfam" id="PF13302">
    <property type="entry name" value="Acetyltransf_3"/>
    <property type="match status" value="1"/>
</dbReference>
<dbReference type="PANTHER" id="PTHR43441">
    <property type="entry name" value="RIBOSOMAL-PROTEIN-SERINE ACETYLTRANSFERASE"/>
    <property type="match status" value="1"/>
</dbReference>